<dbReference type="EMBL" id="SDMP01000001">
    <property type="protein sequence ID" value="RYR77870.1"/>
    <property type="molecule type" value="Genomic_DNA"/>
</dbReference>
<sequence length="650" mass="73206">MLNQVSDEVIDNPHLQTNDPGILIPFTVGGDVHCFIEPIKNLKRANRKLPVFPSTQGEDLLINQDLDISFFISQNPFRNNPKINARGTDFTAWYERLAPTKRATWGALGIQDLLRLSHFSLLMLPWMIGVVTFFWNRTTNNFHLPCGMTGMSLLDVAAITGLPISPPAFTSDMQPRQQYNIAPTNSYSDFIVHHMGAEGTTVTDDEHVVFLFYWLNAVLFCSRSVQMSKLFLPFATLLHEGNNLNLDKLLLGHIFEELCQYSRTLEEIKHPAVQTAPAAEGSPRRTQKRKAETIASSRQSLRKSRQTPSKTSRKINHNTTTTTRSRTNHISLINLSHRVCSTSPSRFSSYDWDTGSGNLGVSIEPISATLANLVSILNQAIQEDEVPISVLILLGPSTSGPPSELNVNAREQLLSLLKLLDHPPIDWINDAVLNKLLSDLLNSTFELLAPTPHSAIVHQFKQIANKSVATQEKLQEIKEEEAKIRTEAESYIAALQPIKACREEFDLRISQAISIQAHYDKEENKLEAELAQINDKLARIWKRRADIATPLATAQQEQHQLIQEIISNEAKQEECEKQLNKAQYEKFRHAEALSVLDNERVKLRSDLANPIAPHISSPLISVFVMVFLSFERMHFDFNLANNNIALSTFC</sequence>
<name>A0A445EQV4_ARAHY</name>
<reference evidence="4 5" key="1">
    <citation type="submission" date="2019-01" db="EMBL/GenBank/DDBJ databases">
        <title>Sequencing of cultivated peanut Arachis hypogaea provides insights into genome evolution and oil improvement.</title>
        <authorList>
            <person name="Chen X."/>
        </authorList>
    </citation>
    <scope>NUCLEOTIDE SEQUENCE [LARGE SCALE GENOMIC DNA]</scope>
    <source>
        <strain evidence="5">cv. Fuhuasheng</strain>
        <tissue evidence="4">Leaves</tissue>
    </source>
</reference>
<keyword evidence="1" id="KW-0175">Coiled coil</keyword>
<feature type="coiled-coil region" evidence="1">
    <location>
        <begin position="460"/>
        <end position="539"/>
    </location>
</feature>
<keyword evidence="5" id="KW-1185">Reference proteome</keyword>
<gene>
    <name evidence="4" type="ORF">Ahy_A01g002544</name>
</gene>
<dbReference type="InterPro" id="IPR019557">
    <property type="entry name" value="AminoTfrase-like_pln_mobile"/>
</dbReference>
<dbReference type="Proteomes" id="UP000289738">
    <property type="component" value="Chromosome A01"/>
</dbReference>
<dbReference type="InterPro" id="IPR044824">
    <property type="entry name" value="MAIN-like"/>
</dbReference>
<comment type="caution">
    <text evidence="4">The sequence shown here is derived from an EMBL/GenBank/DDBJ whole genome shotgun (WGS) entry which is preliminary data.</text>
</comment>
<proteinExistence type="predicted"/>
<dbReference type="PANTHER" id="PTHR46033">
    <property type="entry name" value="PROTEIN MAIN-LIKE 2"/>
    <property type="match status" value="1"/>
</dbReference>
<dbReference type="AlphaFoldDB" id="A0A445EQV4"/>
<evidence type="ECO:0000313" key="5">
    <source>
        <dbReference type="Proteomes" id="UP000289738"/>
    </source>
</evidence>
<evidence type="ECO:0000313" key="4">
    <source>
        <dbReference type="EMBL" id="RYR77870.1"/>
    </source>
</evidence>
<feature type="region of interest" description="Disordered" evidence="2">
    <location>
        <begin position="272"/>
        <end position="323"/>
    </location>
</feature>
<dbReference type="PANTHER" id="PTHR46033:SF8">
    <property type="entry name" value="PROTEIN MAINTENANCE OF MERISTEMS-LIKE"/>
    <property type="match status" value="1"/>
</dbReference>
<organism evidence="4 5">
    <name type="scientific">Arachis hypogaea</name>
    <name type="common">Peanut</name>
    <dbReference type="NCBI Taxonomy" id="3818"/>
    <lineage>
        <taxon>Eukaryota</taxon>
        <taxon>Viridiplantae</taxon>
        <taxon>Streptophyta</taxon>
        <taxon>Embryophyta</taxon>
        <taxon>Tracheophyta</taxon>
        <taxon>Spermatophyta</taxon>
        <taxon>Magnoliopsida</taxon>
        <taxon>eudicotyledons</taxon>
        <taxon>Gunneridae</taxon>
        <taxon>Pentapetalae</taxon>
        <taxon>rosids</taxon>
        <taxon>fabids</taxon>
        <taxon>Fabales</taxon>
        <taxon>Fabaceae</taxon>
        <taxon>Papilionoideae</taxon>
        <taxon>50 kb inversion clade</taxon>
        <taxon>dalbergioids sensu lato</taxon>
        <taxon>Dalbergieae</taxon>
        <taxon>Pterocarpus clade</taxon>
        <taxon>Arachis</taxon>
    </lineage>
</organism>
<evidence type="ECO:0000256" key="1">
    <source>
        <dbReference type="SAM" id="Coils"/>
    </source>
</evidence>
<dbReference type="GO" id="GO:0010073">
    <property type="term" value="P:meristem maintenance"/>
    <property type="evidence" value="ECO:0007669"/>
    <property type="project" value="InterPro"/>
</dbReference>
<protein>
    <recommendedName>
        <fullName evidence="3">Aminotransferase-like plant mobile domain-containing protein</fullName>
    </recommendedName>
</protein>
<feature type="domain" description="Aminotransferase-like plant mobile" evidence="3">
    <location>
        <begin position="109"/>
        <end position="264"/>
    </location>
</feature>
<dbReference type="Pfam" id="PF10536">
    <property type="entry name" value="PMD"/>
    <property type="match status" value="1"/>
</dbReference>
<evidence type="ECO:0000259" key="3">
    <source>
        <dbReference type="Pfam" id="PF10536"/>
    </source>
</evidence>
<evidence type="ECO:0000256" key="2">
    <source>
        <dbReference type="SAM" id="MobiDB-lite"/>
    </source>
</evidence>
<accession>A0A445EQV4</accession>
<feature type="compositionally biased region" description="Basic residues" evidence="2">
    <location>
        <begin position="300"/>
        <end position="316"/>
    </location>
</feature>